<gene>
    <name evidence="10" type="ORF">BO86DRAFT_459381</name>
</gene>
<dbReference type="Pfam" id="PF03306">
    <property type="entry name" value="AAL_decarboxy"/>
    <property type="match status" value="1"/>
</dbReference>
<accession>A0A8T8WN04</accession>
<dbReference type="SUPFAM" id="SSF117856">
    <property type="entry name" value="AF0104/ALDC/Ptd012-like"/>
    <property type="match status" value="1"/>
</dbReference>
<dbReference type="OrthoDB" id="509395at2759"/>
<dbReference type="EMBL" id="KZ824847">
    <property type="protein sequence ID" value="RAH77235.1"/>
    <property type="molecule type" value="Genomic_DNA"/>
</dbReference>
<evidence type="ECO:0000256" key="8">
    <source>
        <dbReference type="ARBA" id="ARBA00023239"/>
    </source>
</evidence>
<evidence type="ECO:0000256" key="4">
    <source>
        <dbReference type="ARBA" id="ARBA00013204"/>
    </source>
</evidence>
<comment type="catalytic activity">
    <reaction evidence="1">
        <text>(2S)-2-acetolactate + H(+) = (R)-acetoin + CO2</text>
        <dbReference type="Rhea" id="RHEA:21580"/>
        <dbReference type="ChEBI" id="CHEBI:15378"/>
        <dbReference type="ChEBI" id="CHEBI:15686"/>
        <dbReference type="ChEBI" id="CHEBI:16526"/>
        <dbReference type="ChEBI" id="CHEBI:58476"/>
        <dbReference type="EC" id="4.1.1.5"/>
    </reaction>
</comment>
<keyword evidence="9" id="KW-1133">Transmembrane helix</keyword>
<proteinExistence type="inferred from homology"/>
<evidence type="ECO:0000256" key="3">
    <source>
        <dbReference type="ARBA" id="ARBA00007106"/>
    </source>
</evidence>
<evidence type="ECO:0000256" key="2">
    <source>
        <dbReference type="ARBA" id="ARBA00005170"/>
    </source>
</evidence>
<keyword evidence="9" id="KW-0812">Transmembrane</keyword>
<comment type="pathway">
    <text evidence="2">Polyol metabolism; (R,R)-butane-2,3-diol biosynthesis; (R,R)-butane-2,3-diol from pyruvate: step 2/3.</text>
</comment>
<evidence type="ECO:0000313" key="10">
    <source>
        <dbReference type="EMBL" id="RAH77235.1"/>
    </source>
</evidence>
<comment type="similarity">
    <text evidence="3">Belongs to the alpha-acetolactate decarboxylase family.</text>
</comment>
<name>A0A8T8WN04_ASPJA</name>
<keyword evidence="6" id="KW-0210">Decarboxylase</keyword>
<dbReference type="Gene3D" id="3.30.1330.80">
    <property type="entry name" value="Hypothetical protein, similar to alpha- acetolactate decarboxylase, domain 2"/>
    <property type="match status" value="2"/>
</dbReference>
<evidence type="ECO:0000313" key="11">
    <source>
        <dbReference type="Proteomes" id="UP000249497"/>
    </source>
</evidence>
<dbReference type="GeneID" id="37181048"/>
<dbReference type="EC" id="4.1.1.5" evidence="4"/>
<keyword evidence="9" id="KW-0472">Membrane</keyword>
<protein>
    <recommendedName>
        <fullName evidence="5">Alpha-acetolactate decarboxylase</fullName>
        <ecNumber evidence="4">4.1.1.5</ecNumber>
    </recommendedName>
</protein>
<dbReference type="GO" id="GO:0045151">
    <property type="term" value="P:acetoin biosynthetic process"/>
    <property type="evidence" value="ECO:0007669"/>
    <property type="project" value="UniProtKB-KW"/>
</dbReference>
<dbReference type="CDD" id="cd17299">
    <property type="entry name" value="acetolactate_decarboxylase"/>
    <property type="match status" value="1"/>
</dbReference>
<evidence type="ECO:0000256" key="9">
    <source>
        <dbReference type="SAM" id="Phobius"/>
    </source>
</evidence>
<evidence type="ECO:0000256" key="7">
    <source>
        <dbReference type="ARBA" id="ARBA00023061"/>
    </source>
</evidence>
<keyword evidence="7" id="KW-0005">Acetoin biosynthesis</keyword>
<keyword evidence="11" id="KW-1185">Reference proteome</keyword>
<sequence>MANTNTNTNTLYQYSTISALLSGICTEGIDAATLLDKGTYGIGTCSDLDGEITVMNSRAYHFPSTATATVRRLSPTDTIPFAMLTTFQPTNTVPLPTTTTSEKVTLKTLSELLTPILDTNKNTFLSLRLTTTFAWLTTRIIPRRRSPEETLADCASRQKVTNHGRSRGTLFGFWSPAYTVGIGVPGFHLHFLSEDGENGGHVLDFEVAVEHDEDSEGEGEGRGLEVAVLREVRVELPDTEEFGRVDVEAPTAEMVRGAEGGQPLSFCIYMYGVVILDLIVMGGNWEQKGKNKNYLASIKSVRETTFYFQNAFFT</sequence>
<evidence type="ECO:0000256" key="5">
    <source>
        <dbReference type="ARBA" id="ARBA00020164"/>
    </source>
</evidence>
<dbReference type="GO" id="GO:0047605">
    <property type="term" value="F:acetolactate decarboxylase activity"/>
    <property type="evidence" value="ECO:0007669"/>
    <property type="project" value="UniProtKB-EC"/>
</dbReference>
<dbReference type="PANTHER" id="PTHR35524:SF1">
    <property type="entry name" value="ALPHA-ACETOLACTATE DECARBOXYLASE"/>
    <property type="match status" value="1"/>
</dbReference>
<dbReference type="PANTHER" id="PTHR35524">
    <property type="entry name" value="ALPHA-ACETOLACTATE DECARBOXYLASE"/>
    <property type="match status" value="1"/>
</dbReference>
<dbReference type="InterPro" id="IPR005128">
    <property type="entry name" value="Acetolactate_a_deCO2ase"/>
</dbReference>
<dbReference type="AlphaFoldDB" id="A0A8T8WN04"/>
<keyword evidence="8" id="KW-0456">Lyase</keyword>
<organism evidence="10 11">
    <name type="scientific">Aspergillus japonicus CBS 114.51</name>
    <dbReference type="NCBI Taxonomy" id="1448312"/>
    <lineage>
        <taxon>Eukaryota</taxon>
        <taxon>Fungi</taxon>
        <taxon>Dikarya</taxon>
        <taxon>Ascomycota</taxon>
        <taxon>Pezizomycotina</taxon>
        <taxon>Eurotiomycetes</taxon>
        <taxon>Eurotiomycetidae</taxon>
        <taxon>Eurotiales</taxon>
        <taxon>Aspergillaceae</taxon>
        <taxon>Aspergillus</taxon>
        <taxon>Aspergillus subgen. Circumdati</taxon>
    </lineage>
</organism>
<reference evidence="10 11" key="1">
    <citation type="submission" date="2018-02" db="EMBL/GenBank/DDBJ databases">
        <title>The genomes of Aspergillus section Nigri reveals drivers in fungal speciation.</title>
        <authorList>
            <consortium name="DOE Joint Genome Institute"/>
            <person name="Vesth T.C."/>
            <person name="Nybo J."/>
            <person name="Theobald S."/>
            <person name="Brandl J."/>
            <person name="Frisvad J.C."/>
            <person name="Nielsen K.F."/>
            <person name="Lyhne E.K."/>
            <person name="Kogle M.E."/>
            <person name="Kuo A."/>
            <person name="Riley R."/>
            <person name="Clum A."/>
            <person name="Nolan M."/>
            <person name="Lipzen A."/>
            <person name="Salamov A."/>
            <person name="Henrissat B."/>
            <person name="Wiebenga A."/>
            <person name="De vries R.P."/>
            <person name="Grigoriev I.V."/>
            <person name="Mortensen U.H."/>
            <person name="Andersen M.R."/>
            <person name="Baker S.E."/>
        </authorList>
    </citation>
    <scope>NUCLEOTIDE SEQUENCE [LARGE SCALE GENOMIC DNA]</scope>
    <source>
        <strain evidence="10 11">CBS 114.51</strain>
    </source>
</reference>
<feature type="transmembrane region" description="Helical" evidence="9">
    <location>
        <begin position="268"/>
        <end position="285"/>
    </location>
</feature>
<evidence type="ECO:0000256" key="1">
    <source>
        <dbReference type="ARBA" id="ARBA00001784"/>
    </source>
</evidence>
<dbReference type="Proteomes" id="UP000249497">
    <property type="component" value="Unassembled WGS sequence"/>
</dbReference>
<dbReference type="RefSeq" id="XP_025523129.1">
    <property type="nucleotide sequence ID" value="XM_025677355.1"/>
</dbReference>
<evidence type="ECO:0000256" key="6">
    <source>
        <dbReference type="ARBA" id="ARBA00022793"/>
    </source>
</evidence>